<dbReference type="PROSITE" id="PS51085">
    <property type="entry name" value="2FE2S_FER_2"/>
    <property type="match status" value="1"/>
</dbReference>
<feature type="domain" description="2Fe-2S ferredoxin-type" evidence="8">
    <location>
        <begin position="2"/>
        <end position="78"/>
    </location>
</feature>
<dbReference type="InterPro" id="IPR006058">
    <property type="entry name" value="2Fe2S_fd_BS"/>
</dbReference>
<evidence type="ECO:0000313" key="10">
    <source>
        <dbReference type="Proteomes" id="UP000254889"/>
    </source>
</evidence>
<dbReference type="CDD" id="cd00207">
    <property type="entry name" value="fer2"/>
    <property type="match status" value="1"/>
</dbReference>
<dbReference type="PROSITE" id="PS00197">
    <property type="entry name" value="2FE2S_FER_1"/>
    <property type="match status" value="1"/>
</dbReference>
<dbReference type="Gene3D" id="1.10.150.120">
    <property type="entry name" value="[2Fe-2S]-binding domain"/>
    <property type="match status" value="1"/>
</dbReference>
<dbReference type="Pfam" id="PF06240">
    <property type="entry name" value="COXG"/>
    <property type="match status" value="1"/>
</dbReference>
<protein>
    <submittedName>
        <fullName evidence="9">Carbon monoxide dehydrogenase</fullName>
    </submittedName>
</protein>
<keyword evidence="4" id="KW-0408">Iron</keyword>
<organism evidence="9 10">
    <name type="scientific">Pseudolabrys taiwanensis</name>
    <dbReference type="NCBI Taxonomy" id="331696"/>
    <lineage>
        <taxon>Bacteria</taxon>
        <taxon>Pseudomonadati</taxon>
        <taxon>Pseudomonadota</taxon>
        <taxon>Alphaproteobacteria</taxon>
        <taxon>Hyphomicrobiales</taxon>
        <taxon>Xanthobacteraceae</taxon>
        <taxon>Pseudolabrys</taxon>
    </lineage>
</organism>
<gene>
    <name evidence="9" type="ORF">DW352_12365</name>
</gene>
<dbReference type="Pfam" id="PF01799">
    <property type="entry name" value="Fer2_2"/>
    <property type="match status" value="1"/>
</dbReference>
<reference evidence="9 10" key="1">
    <citation type="submission" date="2018-07" db="EMBL/GenBank/DDBJ databases">
        <authorList>
            <person name="Quirk P.G."/>
            <person name="Krulwich T.A."/>
        </authorList>
    </citation>
    <scope>NUCLEOTIDE SEQUENCE [LARGE SCALE GENOMIC DNA]</scope>
    <source>
        <strain evidence="9 10">CC-BB4</strain>
    </source>
</reference>
<keyword evidence="5" id="KW-0411">Iron-sulfur</keyword>
<dbReference type="Gene3D" id="3.10.20.30">
    <property type="match status" value="1"/>
</dbReference>
<dbReference type="Proteomes" id="UP000254889">
    <property type="component" value="Chromosome"/>
</dbReference>
<evidence type="ECO:0000256" key="4">
    <source>
        <dbReference type="ARBA" id="ARBA00023004"/>
    </source>
</evidence>
<dbReference type="InterPro" id="IPR051452">
    <property type="entry name" value="Diverse_Oxidoreductases"/>
</dbReference>
<dbReference type="PANTHER" id="PTHR44379">
    <property type="entry name" value="OXIDOREDUCTASE WITH IRON-SULFUR SUBUNIT"/>
    <property type="match status" value="1"/>
</dbReference>
<dbReference type="PANTHER" id="PTHR44379:SF8">
    <property type="entry name" value="XANTHINE DEHYDROGENASE IRON-SULFUR-BINDING SUBUNIT XDHC-RELATED"/>
    <property type="match status" value="1"/>
</dbReference>
<keyword evidence="7" id="KW-0812">Transmembrane</keyword>
<dbReference type="EMBL" id="CP031417">
    <property type="protein sequence ID" value="AXK81238.1"/>
    <property type="molecule type" value="Genomic_DNA"/>
</dbReference>
<dbReference type="OrthoDB" id="8417304at2"/>
<evidence type="ECO:0000256" key="3">
    <source>
        <dbReference type="ARBA" id="ARBA00023002"/>
    </source>
</evidence>
<feature type="compositionally biased region" description="Low complexity" evidence="6">
    <location>
        <begin position="172"/>
        <end position="192"/>
    </location>
</feature>
<evidence type="ECO:0000256" key="2">
    <source>
        <dbReference type="ARBA" id="ARBA00022723"/>
    </source>
</evidence>
<keyword evidence="3" id="KW-0560">Oxidoreductase</keyword>
<dbReference type="SUPFAM" id="SSF47741">
    <property type="entry name" value="CO dehydrogenase ISP C-domain like"/>
    <property type="match status" value="1"/>
</dbReference>
<dbReference type="GO" id="GO:0016491">
    <property type="term" value="F:oxidoreductase activity"/>
    <property type="evidence" value="ECO:0007669"/>
    <property type="project" value="UniProtKB-KW"/>
</dbReference>
<feature type="region of interest" description="Disordered" evidence="6">
    <location>
        <begin position="171"/>
        <end position="192"/>
    </location>
</feature>
<feature type="transmembrane region" description="Helical" evidence="7">
    <location>
        <begin position="359"/>
        <end position="376"/>
    </location>
</feature>
<dbReference type="InterPro" id="IPR036884">
    <property type="entry name" value="2Fe-2S-bd_dom_sf"/>
</dbReference>
<keyword evidence="2" id="KW-0479">Metal-binding</keyword>
<dbReference type="FunFam" id="3.10.20.30:FF:000020">
    <property type="entry name" value="Xanthine dehydrogenase iron-sulfur subunit"/>
    <property type="match status" value="1"/>
</dbReference>
<dbReference type="InterPro" id="IPR001041">
    <property type="entry name" value="2Fe-2S_ferredoxin-type"/>
</dbReference>
<dbReference type="AlphaFoldDB" id="A0A345ZWE1"/>
<evidence type="ECO:0000256" key="5">
    <source>
        <dbReference type="ARBA" id="ARBA00023014"/>
    </source>
</evidence>
<proteinExistence type="predicted"/>
<keyword evidence="7" id="KW-0472">Membrane</keyword>
<keyword evidence="10" id="KW-1185">Reference proteome</keyword>
<dbReference type="SUPFAM" id="SSF55961">
    <property type="entry name" value="Bet v1-like"/>
    <property type="match status" value="1"/>
</dbReference>
<dbReference type="SUPFAM" id="SSF54292">
    <property type="entry name" value="2Fe-2S ferredoxin-like"/>
    <property type="match status" value="1"/>
</dbReference>
<dbReference type="InterPro" id="IPR010419">
    <property type="entry name" value="CO_DH_gsu"/>
</dbReference>
<evidence type="ECO:0000256" key="6">
    <source>
        <dbReference type="SAM" id="MobiDB-lite"/>
    </source>
</evidence>
<sequence length="381" mass="39800">MISVNLTVNGASVTKAVAPRTHLADFVREELNLTGTHIGCEHGVCGACTMIVDGRPMRSCINYAVACAGSDVRTVESFDDDPVMSQLRDAFTRHHALQCGYCTPGMLATAYDIVTRLPDADEARVREELAGNLCRCTGYVGIVGAIRDVLAAGTHRNTLLKARPAAPVLEQSRPSALAPAASPAPSSSPASAVSFAPVTDGVTLSRHIDVPVPAAALWRTLQDIATIARCLPGASLDKVSPDGTVTGAFQVAIGPINARFGGAARVAFDQQTHRGEVSGQGADPTSRSRADGTIRFAALAAGDDASQLSLDLTYRLGGPLVQFGRPAVVAGVVDALLVQFAHNLARASQGEQVVAARPIGGGLLFAMLFGIVRRLFTRKAR</sequence>
<dbReference type="InterPro" id="IPR012675">
    <property type="entry name" value="Beta-grasp_dom_sf"/>
</dbReference>
<keyword evidence="1" id="KW-0001">2Fe-2S</keyword>
<evidence type="ECO:0000259" key="8">
    <source>
        <dbReference type="PROSITE" id="PS51085"/>
    </source>
</evidence>
<evidence type="ECO:0000256" key="1">
    <source>
        <dbReference type="ARBA" id="ARBA00022714"/>
    </source>
</evidence>
<dbReference type="Pfam" id="PF00111">
    <property type="entry name" value="Fer2"/>
    <property type="match status" value="1"/>
</dbReference>
<dbReference type="Gene3D" id="3.30.530.20">
    <property type="match status" value="1"/>
</dbReference>
<dbReference type="KEGG" id="ptaw:DW352_12365"/>
<accession>A0A345ZWE1</accession>
<dbReference type="CDD" id="cd07823">
    <property type="entry name" value="SRPBCC_5"/>
    <property type="match status" value="1"/>
</dbReference>
<dbReference type="RefSeq" id="WP_115691617.1">
    <property type="nucleotide sequence ID" value="NZ_CP031417.1"/>
</dbReference>
<dbReference type="GO" id="GO:0051537">
    <property type="term" value="F:2 iron, 2 sulfur cluster binding"/>
    <property type="evidence" value="ECO:0007669"/>
    <property type="project" value="UniProtKB-KW"/>
</dbReference>
<dbReference type="InterPro" id="IPR002888">
    <property type="entry name" value="2Fe-2S-bd"/>
</dbReference>
<name>A0A345ZWE1_9HYPH</name>
<evidence type="ECO:0000313" key="9">
    <source>
        <dbReference type="EMBL" id="AXK81238.1"/>
    </source>
</evidence>
<keyword evidence="7" id="KW-1133">Transmembrane helix</keyword>
<dbReference type="GO" id="GO:0046872">
    <property type="term" value="F:metal ion binding"/>
    <property type="evidence" value="ECO:0007669"/>
    <property type="project" value="UniProtKB-KW"/>
</dbReference>
<evidence type="ECO:0000256" key="7">
    <source>
        <dbReference type="SAM" id="Phobius"/>
    </source>
</evidence>
<dbReference type="InterPro" id="IPR036010">
    <property type="entry name" value="2Fe-2S_ferredoxin-like_sf"/>
</dbReference>
<dbReference type="InterPro" id="IPR023393">
    <property type="entry name" value="START-like_dom_sf"/>
</dbReference>